<comment type="similarity">
    <text evidence="1 2">Belongs to the anti-sigma-factor antagonist family.</text>
</comment>
<dbReference type="NCBIfam" id="TIGR00377">
    <property type="entry name" value="ant_ant_sig"/>
    <property type="match status" value="1"/>
</dbReference>
<dbReference type="InterPro" id="IPR003658">
    <property type="entry name" value="Anti-sigma_ant"/>
</dbReference>
<dbReference type="InterPro" id="IPR036513">
    <property type="entry name" value="STAS_dom_sf"/>
</dbReference>
<dbReference type="Proteomes" id="UP000585905">
    <property type="component" value="Unassembled WGS sequence"/>
</dbReference>
<dbReference type="CDD" id="cd07043">
    <property type="entry name" value="STAS_anti-anti-sigma_factors"/>
    <property type="match status" value="1"/>
</dbReference>
<comment type="caution">
    <text evidence="4">The sequence shown here is derived from an EMBL/GenBank/DDBJ whole genome shotgun (WGS) entry which is preliminary data.</text>
</comment>
<name>A0A839E8S2_9MICO</name>
<feature type="domain" description="STAS" evidence="3">
    <location>
        <begin position="2"/>
        <end position="111"/>
    </location>
</feature>
<dbReference type="InterPro" id="IPR002645">
    <property type="entry name" value="STAS_dom"/>
</dbReference>
<reference evidence="4 5" key="1">
    <citation type="submission" date="2020-07" db="EMBL/GenBank/DDBJ databases">
        <title>Sequencing the genomes of 1000 actinobacteria strains.</title>
        <authorList>
            <person name="Klenk H.-P."/>
        </authorList>
    </citation>
    <scope>NUCLEOTIDE SEQUENCE [LARGE SCALE GENOMIC DNA]</scope>
    <source>
        <strain evidence="4 5">DSM 19663</strain>
    </source>
</reference>
<protein>
    <recommendedName>
        <fullName evidence="2">Anti-sigma factor antagonist</fullName>
    </recommendedName>
</protein>
<dbReference type="Gene3D" id="3.30.750.24">
    <property type="entry name" value="STAS domain"/>
    <property type="match status" value="1"/>
</dbReference>
<dbReference type="RefSeq" id="WP_182491873.1">
    <property type="nucleotide sequence ID" value="NZ_BAAAOV010000001.1"/>
</dbReference>
<proteinExistence type="inferred from homology"/>
<dbReference type="PANTHER" id="PTHR33495">
    <property type="entry name" value="ANTI-SIGMA FACTOR ANTAGONIST TM_1081-RELATED-RELATED"/>
    <property type="match status" value="1"/>
</dbReference>
<evidence type="ECO:0000259" key="3">
    <source>
        <dbReference type="PROSITE" id="PS50801"/>
    </source>
</evidence>
<evidence type="ECO:0000256" key="1">
    <source>
        <dbReference type="ARBA" id="ARBA00009013"/>
    </source>
</evidence>
<dbReference type="AlphaFoldDB" id="A0A839E8S2"/>
<keyword evidence="5" id="KW-1185">Reference proteome</keyword>
<dbReference type="PANTHER" id="PTHR33495:SF2">
    <property type="entry name" value="ANTI-SIGMA FACTOR ANTAGONIST TM_1081-RELATED"/>
    <property type="match status" value="1"/>
</dbReference>
<dbReference type="EMBL" id="JACGWX010000011">
    <property type="protein sequence ID" value="MBA8849049.1"/>
    <property type="molecule type" value="Genomic_DNA"/>
</dbReference>
<dbReference type="PROSITE" id="PS50801">
    <property type="entry name" value="STAS"/>
    <property type="match status" value="1"/>
</dbReference>
<gene>
    <name evidence="4" type="ORF">FHX53_002666</name>
</gene>
<evidence type="ECO:0000313" key="4">
    <source>
        <dbReference type="EMBL" id="MBA8849049.1"/>
    </source>
</evidence>
<evidence type="ECO:0000256" key="2">
    <source>
        <dbReference type="RuleBase" id="RU003749"/>
    </source>
</evidence>
<sequence length="111" mass="11683">MDLVSIQHPGGVTELALDGRLNMVTAARVREAIHEAIVANSASIAVDLSKTSFLDSSGLGALVWGLKAAREADGDLVLVNPTEQVVLVLDLTNMNATLRSFESVAEAYPHG</sequence>
<organism evidence="4 5">
    <name type="scientific">Microcella alkalica</name>
    <dbReference type="NCBI Taxonomy" id="355930"/>
    <lineage>
        <taxon>Bacteria</taxon>
        <taxon>Bacillati</taxon>
        <taxon>Actinomycetota</taxon>
        <taxon>Actinomycetes</taxon>
        <taxon>Micrococcales</taxon>
        <taxon>Microbacteriaceae</taxon>
        <taxon>Microcella</taxon>
    </lineage>
</organism>
<dbReference type="SUPFAM" id="SSF52091">
    <property type="entry name" value="SpoIIaa-like"/>
    <property type="match status" value="1"/>
</dbReference>
<dbReference type="GO" id="GO:0043856">
    <property type="term" value="F:anti-sigma factor antagonist activity"/>
    <property type="evidence" value="ECO:0007669"/>
    <property type="project" value="InterPro"/>
</dbReference>
<evidence type="ECO:0000313" key="5">
    <source>
        <dbReference type="Proteomes" id="UP000585905"/>
    </source>
</evidence>
<accession>A0A839E8S2</accession>
<dbReference type="Pfam" id="PF01740">
    <property type="entry name" value="STAS"/>
    <property type="match status" value="1"/>
</dbReference>